<dbReference type="RefSeq" id="WP_179461958.1">
    <property type="nucleotide sequence ID" value="NZ_JACBZX010000001.1"/>
</dbReference>
<accession>A0A852X841</accession>
<dbReference type="PANTHER" id="PTHR42804:SF1">
    <property type="entry name" value="ALDEHYDE DEHYDROGENASE-RELATED"/>
    <property type="match status" value="1"/>
</dbReference>
<dbReference type="Gene3D" id="3.40.605.10">
    <property type="entry name" value="Aldehyde Dehydrogenase, Chain A, domain 1"/>
    <property type="match status" value="1"/>
</dbReference>
<dbReference type="InterPro" id="IPR015590">
    <property type="entry name" value="Aldehyde_DH_dom"/>
</dbReference>
<proteinExistence type="inferred from homology"/>
<gene>
    <name evidence="4" type="ORF">BJY28_000923</name>
</gene>
<comment type="caution">
    <text evidence="4">The sequence shown here is derived from an EMBL/GenBank/DDBJ whole genome shotgun (WGS) entry which is preliminary data.</text>
</comment>
<evidence type="ECO:0000259" key="3">
    <source>
        <dbReference type="Pfam" id="PF00171"/>
    </source>
</evidence>
<dbReference type="InterPro" id="IPR016161">
    <property type="entry name" value="Ald_DH/histidinol_DH"/>
</dbReference>
<evidence type="ECO:0000256" key="2">
    <source>
        <dbReference type="ARBA" id="ARBA00023002"/>
    </source>
</evidence>
<feature type="domain" description="Aldehyde dehydrogenase" evidence="3">
    <location>
        <begin position="13"/>
        <end position="186"/>
    </location>
</feature>
<protein>
    <submittedName>
        <fullName evidence="4">Acyl-CoA reductase-like NAD-dependent aldehyde dehydrogenase</fullName>
    </submittedName>
</protein>
<dbReference type="GO" id="GO:0016491">
    <property type="term" value="F:oxidoreductase activity"/>
    <property type="evidence" value="ECO:0007669"/>
    <property type="project" value="UniProtKB-KW"/>
</dbReference>
<organism evidence="4 5">
    <name type="scientific">Janibacter alkaliphilus</name>
    <dbReference type="NCBI Taxonomy" id="1069963"/>
    <lineage>
        <taxon>Bacteria</taxon>
        <taxon>Bacillati</taxon>
        <taxon>Actinomycetota</taxon>
        <taxon>Actinomycetes</taxon>
        <taxon>Micrococcales</taxon>
        <taxon>Intrasporangiaceae</taxon>
        <taxon>Janibacter</taxon>
    </lineage>
</organism>
<dbReference type="Pfam" id="PF00171">
    <property type="entry name" value="Aldedh"/>
    <property type="match status" value="1"/>
</dbReference>
<dbReference type="InterPro" id="IPR016162">
    <property type="entry name" value="Ald_DH_N"/>
</dbReference>
<keyword evidence="2" id="KW-0560">Oxidoreductase</keyword>
<dbReference type="SUPFAM" id="SSF53720">
    <property type="entry name" value="ALDH-like"/>
    <property type="match status" value="1"/>
</dbReference>
<reference evidence="4 5" key="1">
    <citation type="submission" date="2020-07" db="EMBL/GenBank/DDBJ databases">
        <title>Sequencing the genomes of 1000 actinobacteria strains.</title>
        <authorList>
            <person name="Klenk H.-P."/>
        </authorList>
    </citation>
    <scope>NUCLEOTIDE SEQUENCE [LARGE SCALE GENOMIC DNA]</scope>
    <source>
        <strain evidence="4 5">DSM 24723</strain>
    </source>
</reference>
<comment type="similarity">
    <text evidence="1">Belongs to the aldehyde dehydrogenase family.</text>
</comment>
<evidence type="ECO:0000313" key="4">
    <source>
        <dbReference type="EMBL" id="NYG36454.1"/>
    </source>
</evidence>
<name>A0A852X841_9MICO</name>
<keyword evidence="5" id="KW-1185">Reference proteome</keyword>
<dbReference type="PANTHER" id="PTHR42804">
    <property type="entry name" value="ALDEHYDE DEHYDROGENASE"/>
    <property type="match status" value="1"/>
</dbReference>
<dbReference type="EMBL" id="JACBZX010000001">
    <property type="protein sequence ID" value="NYG36454.1"/>
    <property type="molecule type" value="Genomic_DNA"/>
</dbReference>
<sequence>MSSRTAHFINGQWREATGTETLTVTNASDGSVLATVPAGTAEEVDLAVQAARAAFPGWAALDVSERVGYLKLAAEELSRRQNEIATIVAQEMGMPYATSNVVQVGLPLMSLSATAEIALGYPFERQVFNSLVIKKPIGVVASITPWNYPLHQIVAKVAPALAAGNTVVAKLSEVAPINAYALFSAAPAFRASRGGAAGRLRAD</sequence>
<dbReference type="AlphaFoldDB" id="A0A852X841"/>
<evidence type="ECO:0000313" key="5">
    <source>
        <dbReference type="Proteomes" id="UP000592181"/>
    </source>
</evidence>
<evidence type="ECO:0000256" key="1">
    <source>
        <dbReference type="ARBA" id="ARBA00009986"/>
    </source>
</evidence>
<dbReference type="Proteomes" id="UP000592181">
    <property type="component" value="Unassembled WGS sequence"/>
</dbReference>